<dbReference type="AlphaFoldDB" id="A0A9P5VRF9"/>
<dbReference type="EMBL" id="JAAAUY010000003">
    <property type="protein sequence ID" value="KAF9338322.1"/>
    <property type="molecule type" value="Genomic_DNA"/>
</dbReference>
<sequence length="237" mass="26480">MGEFFDELSASLAAWILKQKIFFVSSAPLNGEGKVNVSPKGYDALRVLGTNQVCYLELTGSGIETQSHLEENGRITLMLCAFEGSPKIVRLWGRGRVVRVDTPEFDTLLETHYQDSDIYNATGKRAIIVIDVDQVGVSCGWAVPYMDFKSERPTHKKYWKSKTEVDVQDYWVLKNRFGLDGLPAMRHERMGPEWDRHKSGKFDKGLLTNGTWLANLSLVGVGLAAGAAVASIVLRRR</sequence>
<keyword evidence="1" id="KW-1133">Transmembrane helix</keyword>
<feature type="domain" description="Pyridoxamine 5'-phosphate oxidase N-terminal" evidence="2">
    <location>
        <begin position="11"/>
        <end position="137"/>
    </location>
</feature>
<keyword evidence="4" id="KW-1185">Reference proteome</keyword>
<dbReference type="InterPro" id="IPR012349">
    <property type="entry name" value="Split_barrel_FMN-bd"/>
</dbReference>
<evidence type="ECO:0000259" key="2">
    <source>
        <dbReference type="Pfam" id="PF01243"/>
    </source>
</evidence>
<dbReference type="SUPFAM" id="SSF50475">
    <property type="entry name" value="FMN-binding split barrel"/>
    <property type="match status" value="1"/>
</dbReference>
<accession>A0A9P5VRF9</accession>
<keyword evidence="1" id="KW-0812">Transmembrane</keyword>
<dbReference type="PANTHER" id="PTHR39336:SF1">
    <property type="entry name" value="PYRIDOXAMINE PHOSPHATE OXIDASE FAMILY PROTEIN (AFU_ORTHOLOGUE AFUA_6G11440)"/>
    <property type="match status" value="1"/>
</dbReference>
<dbReference type="Proteomes" id="UP000696485">
    <property type="component" value="Unassembled WGS sequence"/>
</dbReference>
<dbReference type="PANTHER" id="PTHR39336">
    <property type="entry name" value="PYRIDOXAMINE PHOSPHATE OXIDASE FAMILY PROTEIN (AFU_ORTHOLOGUE AFUA_6G11440)"/>
    <property type="match status" value="1"/>
</dbReference>
<name>A0A9P5VRF9_9FUNG</name>
<dbReference type="Pfam" id="PF01243">
    <property type="entry name" value="PNPOx_N"/>
    <property type="match status" value="1"/>
</dbReference>
<dbReference type="Gene3D" id="2.30.110.10">
    <property type="entry name" value="Electron Transport, Fmn-binding Protein, Chain A"/>
    <property type="match status" value="1"/>
</dbReference>
<protein>
    <recommendedName>
        <fullName evidence="2">Pyridoxamine 5'-phosphate oxidase N-terminal domain-containing protein</fullName>
    </recommendedName>
</protein>
<evidence type="ECO:0000256" key="1">
    <source>
        <dbReference type="SAM" id="Phobius"/>
    </source>
</evidence>
<evidence type="ECO:0000313" key="4">
    <source>
        <dbReference type="Proteomes" id="UP000696485"/>
    </source>
</evidence>
<feature type="transmembrane region" description="Helical" evidence="1">
    <location>
        <begin position="212"/>
        <end position="234"/>
    </location>
</feature>
<keyword evidence="1" id="KW-0472">Membrane</keyword>
<dbReference type="InterPro" id="IPR011576">
    <property type="entry name" value="Pyridox_Oxase_N"/>
</dbReference>
<reference evidence="3" key="1">
    <citation type="journal article" date="2020" name="Fungal Divers.">
        <title>Resolving the Mortierellaceae phylogeny through synthesis of multi-gene phylogenetics and phylogenomics.</title>
        <authorList>
            <person name="Vandepol N."/>
            <person name="Liber J."/>
            <person name="Desiro A."/>
            <person name="Na H."/>
            <person name="Kennedy M."/>
            <person name="Barry K."/>
            <person name="Grigoriev I.V."/>
            <person name="Miller A.N."/>
            <person name="O'Donnell K."/>
            <person name="Stajich J.E."/>
            <person name="Bonito G."/>
        </authorList>
    </citation>
    <scope>NUCLEOTIDE SEQUENCE</scope>
    <source>
        <strain evidence="3">NVP1</strain>
    </source>
</reference>
<organism evidence="3 4">
    <name type="scientific">Podila minutissima</name>
    <dbReference type="NCBI Taxonomy" id="64525"/>
    <lineage>
        <taxon>Eukaryota</taxon>
        <taxon>Fungi</taxon>
        <taxon>Fungi incertae sedis</taxon>
        <taxon>Mucoromycota</taxon>
        <taxon>Mortierellomycotina</taxon>
        <taxon>Mortierellomycetes</taxon>
        <taxon>Mortierellales</taxon>
        <taxon>Mortierellaceae</taxon>
        <taxon>Podila</taxon>
    </lineage>
</organism>
<gene>
    <name evidence="3" type="ORF">BG006_005304</name>
</gene>
<proteinExistence type="predicted"/>
<evidence type="ECO:0000313" key="3">
    <source>
        <dbReference type="EMBL" id="KAF9338322.1"/>
    </source>
</evidence>
<comment type="caution">
    <text evidence="3">The sequence shown here is derived from an EMBL/GenBank/DDBJ whole genome shotgun (WGS) entry which is preliminary data.</text>
</comment>